<evidence type="ECO:0000313" key="3">
    <source>
        <dbReference type="EMBL" id="QSG06566.1"/>
    </source>
</evidence>
<name>A0A897N850_9EURY</name>
<dbReference type="InterPro" id="IPR011047">
    <property type="entry name" value="Quinoprotein_ADH-like_sf"/>
</dbReference>
<dbReference type="PANTHER" id="PTHR34512">
    <property type="entry name" value="CELL SURFACE PROTEIN"/>
    <property type="match status" value="1"/>
</dbReference>
<gene>
    <name evidence="3" type="ORF">HSR121_2236</name>
</gene>
<accession>A0A897N850</accession>
<dbReference type="EMBL" id="CP064787">
    <property type="protein sequence ID" value="QSG06566.1"/>
    <property type="molecule type" value="Genomic_DNA"/>
</dbReference>
<dbReference type="RefSeq" id="WP_229113089.1">
    <property type="nucleotide sequence ID" value="NZ_CP064787.1"/>
</dbReference>
<evidence type="ECO:0000256" key="1">
    <source>
        <dbReference type="SAM" id="MobiDB-lite"/>
    </source>
</evidence>
<dbReference type="Gene3D" id="2.130.10.10">
    <property type="entry name" value="YVTN repeat-like/Quinoprotein amine dehydrogenase"/>
    <property type="match status" value="3"/>
</dbReference>
<reference evidence="3" key="1">
    <citation type="submission" date="2020-11" db="EMBL/GenBank/DDBJ databases">
        <title>Carbohydrate-dependent, anaerobic sulfur respiration: A novel catabolism in halophilic archaea.</title>
        <authorList>
            <person name="Sorokin D.Y."/>
            <person name="Messina E."/>
            <person name="Smedile F."/>
            <person name="La Cono V."/>
            <person name="Hallsworth J.E."/>
            <person name="Yakimov M.M."/>
        </authorList>
    </citation>
    <scope>NUCLEOTIDE SEQUENCE</scope>
    <source>
        <strain evidence="3">HSR12-1</strain>
    </source>
</reference>
<feature type="domain" description="Pyrrolo-quinoline quinone repeat" evidence="2">
    <location>
        <begin position="374"/>
        <end position="418"/>
    </location>
</feature>
<dbReference type="PROSITE" id="PS51257">
    <property type="entry name" value="PROKAR_LIPOPROTEIN"/>
    <property type="match status" value="1"/>
</dbReference>
<dbReference type="InterPro" id="IPR015943">
    <property type="entry name" value="WD40/YVTN_repeat-like_dom_sf"/>
</dbReference>
<sequence length="447" mass="48335">MDDPAERGSTRLGRRACLAGLGTAATVGLAGCATLSASPPAYDRTQSTFDPPERPYDETYSGSDVTMFRRGVRRLGYYPDATVPDDPTVEWSRPINAIGHTAAKSSPRPTPDGEGIVVASDTGRIYGFGLDGERRWAAQTGATYLGIHGTPTIVEETAIVGGYDGSMYAVDVETGDRVWRLSRAALDLAIAIGSSPAYWDGVLYFQTEHKHPASGRLWAVDAETGEPLWTDDQDIGGMPHPSPAIDPATERLVAGSNDGIVYAWEFPSLSFAWSFETGGEVKGTPPVYEGKTYVGSWDDSVYCLELLDGTERWSFETDGIVMSNPGVDPERGVVYVGSGDGRVYALDAATGERRWSTDVGGTVLGSLTVTPEAILVGSYDTNLYALDPETGAVRWRVPNRGHVTSEPVPHDGRIYYAERANLRDYWNDDRETELVENGHVYCLGPGE</sequence>
<proteinExistence type="predicted"/>
<dbReference type="PANTHER" id="PTHR34512:SF30">
    <property type="entry name" value="OUTER MEMBRANE PROTEIN ASSEMBLY FACTOR BAMB"/>
    <property type="match status" value="1"/>
</dbReference>
<feature type="domain" description="Pyrrolo-quinoline quinone repeat" evidence="2">
    <location>
        <begin position="214"/>
        <end position="359"/>
    </location>
</feature>
<dbReference type="InterPro" id="IPR018391">
    <property type="entry name" value="PQQ_b-propeller_rpt"/>
</dbReference>
<feature type="region of interest" description="Disordered" evidence="1">
    <location>
        <begin position="36"/>
        <end position="61"/>
    </location>
</feature>
<dbReference type="Pfam" id="PF13360">
    <property type="entry name" value="PQQ_2"/>
    <property type="match status" value="2"/>
</dbReference>
<dbReference type="SUPFAM" id="SSF50969">
    <property type="entry name" value="YVTN repeat-like/Quinoprotein amine dehydrogenase"/>
    <property type="match status" value="1"/>
</dbReference>
<dbReference type="AlphaFoldDB" id="A0A897N850"/>
<dbReference type="SUPFAM" id="SSF50998">
    <property type="entry name" value="Quinoprotein alcohol dehydrogenase-like"/>
    <property type="match status" value="1"/>
</dbReference>
<dbReference type="Proteomes" id="UP000663525">
    <property type="component" value="Chromosome"/>
</dbReference>
<protein>
    <submittedName>
        <fullName evidence="3">WD40/PQQ-like beta propeller repeat containing protein</fullName>
    </submittedName>
</protein>
<organism evidence="3 4">
    <name type="scientific">Halapricum desulfuricans</name>
    <dbReference type="NCBI Taxonomy" id="2841257"/>
    <lineage>
        <taxon>Archaea</taxon>
        <taxon>Methanobacteriati</taxon>
        <taxon>Methanobacteriota</taxon>
        <taxon>Stenosarchaea group</taxon>
        <taxon>Halobacteria</taxon>
        <taxon>Halobacteriales</taxon>
        <taxon>Haloarculaceae</taxon>
        <taxon>Halapricum</taxon>
    </lineage>
</organism>
<dbReference type="InterPro" id="IPR002372">
    <property type="entry name" value="PQQ_rpt_dom"/>
</dbReference>
<dbReference type="InterPro" id="IPR011044">
    <property type="entry name" value="Quino_amine_DH_bsu"/>
</dbReference>
<dbReference type="SMART" id="SM00564">
    <property type="entry name" value="PQQ"/>
    <property type="match status" value="6"/>
</dbReference>
<dbReference type="GeneID" id="68855801"/>
<evidence type="ECO:0000313" key="4">
    <source>
        <dbReference type="Proteomes" id="UP000663525"/>
    </source>
</evidence>
<evidence type="ECO:0000259" key="2">
    <source>
        <dbReference type="Pfam" id="PF13360"/>
    </source>
</evidence>